<evidence type="ECO:0000256" key="7">
    <source>
        <dbReference type="ARBA" id="ARBA00023268"/>
    </source>
</evidence>
<feature type="domain" description="NAD-dependent epimerase/dehydratase" evidence="10">
    <location>
        <begin position="7"/>
        <end position="238"/>
    </location>
</feature>
<feature type="binding site" evidence="9">
    <location>
        <position position="270"/>
    </location>
    <ligand>
        <name>substrate</name>
    </ligand>
</feature>
<dbReference type="GO" id="GO:0050577">
    <property type="term" value="F:GDP-L-fucose synthase activity"/>
    <property type="evidence" value="ECO:0007669"/>
    <property type="project" value="UniProtKB-UniRule"/>
</dbReference>
<evidence type="ECO:0000256" key="2">
    <source>
        <dbReference type="ARBA" id="ARBA00005959"/>
    </source>
</evidence>
<dbReference type="InterPro" id="IPR036291">
    <property type="entry name" value="NAD(P)-bd_dom_sf"/>
</dbReference>
<dbReference type="Pfam" id="PF01370">
    <property type="entry name" value="Epimerase"/>
    <property type="match status" value="1"/>
</dbReference>
<dbReference type="EMBL" id="JABAIA010000001">
    <property type="protein sequence ID" value="NLR65296.1"/>
    <property type="molecule type" value="Genomic_DNA"/>
</dbReference>
<feature type="binding site" evidence="9">
    <location>
        <position position="188"/>
    </location>
    <ligand>
        <name>substrate</name>
    </ligand>
</feature>
<feature type="site" description="Important for catalytic activity" evidence="9">
    <location>
        <position position="108"/>
    </location>
</feature>
<evidence type="ECO:0000256" key="3">
    <source>
        <dbReference type="ARBA" id="ARBA00012371"/>
    </source>
</evidence>
<feature type="active site" description="Proton donor/acceptor" evidence="9">
    <location>
        <position position="137"/>
    </location>
</feature>
<sequence>MNSEAKIYIAGHRGMVGSAIVRRLTRDGFNNIVTRSSSDLDLRNQAAVAAFFEQERPDYVFLAAAKVGGIVANNTYRGQFIYENLMIQNNVIHHAYLHQVKKLMFLGSSCIYPKMAPQPLKEEYLLTGPLEPTNEPYAIAKIAGIEMCDAYRAQYGCNFVSVMPTNLYGPNDNYDLNNSHVLPAMLRKMHEAKVNGRPEVVLWGTGTPKREFLHADDMADACFFLMQHYNEKGLVNIGVGEDISINDLAYLIRQIVGYEGKLVFDSTKPDGTPRKLMDVGKLHSYGWQASIKLEDGIRNVYEEVKHLFA</sequence>
<dbReference type="AlphaFoldDB" id="A0A847RQK5"/>
<evidence type="ECO:0000256" key="9">
    <source>
        <dbReference type="HAMAP-Rule" id="MF_00956"/>
    </source>
</evidence>
<dbReference type="HAMAP" id="MF_00956">
    <property type="entry name" value="GDP_fucose_synth"/>
    <property type="match status" value="1"/>
</dbReference>
<feature type="binding site" evidence="9">
    <location>
        <position position="141"/>
    </location>
    <ligand>
        <name>NADP(+)</name>
        <dbReference type="ChEBI" id="CHEBI:58349"/>
    </ligand>
</feature>
<feature type="binding site" evidence="9">
    <location>
        <position position="203"/>
    </location>
    <ligand>
        <name>substrate</name>
    </ligand>
</feature>
<evidence type="ECO:0000256" key="1">
    <source>
        <dbReference type="ARBA" id="ARBA00004883"/>
    </source>
</evidence>
<dbReference type="Proteomes" id="UP000570474">
    <property type="component" value="Unassembled WGS sequence"/>
</dbReference>
<name>A0A847RQK5_9BACT</name>
<evidence type="ECO:0000256" key="5">
    <source>
        <dbReference type="ARBA" id="ARBA00023002"/>
    </source>
</evidence>
<evidence type="ECO:0000256" key="4">
    <source>
        <dbReference type="ARBA" id="ARBA00022857"/>
    </source>
</evidence>
<keyword evidence="5 9" id="KW-0560">Oxidoreductase</keyword>
<protein>
    <recommendedName>
        <fullName evidence="3 9">GDP-L-fucose synthase</fullName>
        <ecNumber evidence="3 9">1.1.1.271</ecNumber>
    </recommendedName>
    <alternativeName>
        <fullName evidence="9">GDP-4-keto-6-deoxy-D-mannose-3,5-epimerase-4-reductase</fullName>
    </alternativeName>
</protein>
<feature type="binding site" evidence="9">
    <location>
        <begin position="11"/>
        <end position="17"/>
    </location>
    <ligand>
        <name>NADP(+)</name>
        <dbReference type="ChEBI" id="CHEBI:58349"/>
    </ligand>
</feature>
<evidence type="ECO:0000256" key="6">
    <source>
        <dbReference type="ARBA" id="ARBA00023235"/>
    </source>
</evidence>
<dbReference type="EC" id="1.1.1.271" evidence="3 9"/>
<dbReference type="Gene3D" id="3.90.25.10">
    <property type="entry name" value="UDP-galactose 4-epimerase, domain 1"/>
    <property type="match status" value="1"/>
</dbReference>
<keyword evidence="12" id="KW-1185">Reference proteome</keyword>
<comment type="catalytic activity">
    <reaction evidence="8 9">
        <text>GDP-beta-L-fucose + NADP(+) = GDP-4-dehydro-alpha-D-rhamnose + NADPH + H(+)</text>
        <dbReference type="Rhea" id="RHEA:18885"/>
        <dbReference type="ChEBI" id="CHEBI:15378"/>
        <dbReference type="ChEBI" id="CHEBI:57273"/>
        <dbReference type="ChEBI" id="CHEBI:57783"/>
        <dbReference type="ChEBI" id="CHEBI:57964"/>
        <dbReference type="ChEBI" id="CHEBI:58349"/>
        <dbReference type="EC" id="1.1.1.271"/>
    </reaction>
</comment>
<organism evidence="11 12">
    <name type="scientific">Chitinophaga varians</name>
    <dbReference type="NCBI Taxonomy" id="2202339"/>
    <lineage>
        <taxon>Bacteria</taxon>
        <taxon>Pseudomonadati</taxon>
        <taxon>Bacteroidota</taxon>
        <taxon>Chitinophagia</taxon>
        <taxon>Chitinophagales</taxon>
        <taxon>Chitinophagaceae</taxon>
        <taxon>Chitinophaga</taxon>
    </lineage>
</organism>
<dbReference type="RefSeq" id="WP_168871193.1">
    <property type="nucleotide sequence ID" value="NZ_JABAIA010000001.1"/>
</dbReference>
<dbReference type="GO" id="GO:0016853">
    <property type="term" value="F:isomerase activity"/>
    <property type="evidence" value="ECO:0007669"/>
    <property type="project" value="UniProtKB-KW"/>
</dbReference>
<proteinExistence type="inferred from homology"/>
<dbReference type="PANTHER" id="PTHR43238:SF1">
    <property type="entry name" value="GDP-L-FUCOSE SYNTHASE"/>
    <property type="match status" value="1"/>
</dbReference>
<dbReference type="FunFam" id="3.40.50.720:FF:000101">
    <property type="entry name" value="GDP-L-fucose synthase"/>
    <property type="match status" value="1"/>
</dbReference>
<feature type="site" description="Important for catalytic activity" evidence="9">
    <location>
        <position position="110"/>
    </location>
</feature>
<dbReference type="GO" id="GO:0042351">
    <property type="term" value="P:'de novo' GDP-L-fucose biosynthetic process"/>
    <property type="evidence" value="ECO:0007669"/>
    <property type="project" value="UniProtKB-UniRule"/>
</dbReference>
<dbReference type="InterPro" id="IPR001509">
    <property type="entry name" value="Epimerase_deHydtase"/>
</dbReference>
<dbReference type="InterPro" id="IPR028614">
    <property type="entry name" value="GDP_fucose/colitose_synth"/>
</dbReference>
<dbReference type="UniPathway" id="UPA00128">
    <property type="reaction ID" value="UER00191"/>
</dbReference>
<comment type="similarity">
    <text evidence="2 9">Belongs to the NAD(P)-dependent epimerase/dehydratase family. Fucose synthase subfamily.</text>
</comment>
<feature type="binding site" evidence="9">
    <location>
        <position position="210"/>
    </location>
    <ligand>
        <name>substrate</name>
    </ligand>
</feature>
<comment type="caution">
    <text evidence="11">The sequence shown here is derived from an EMBL/GenBank/DDBJ whole genome shotgun (WGS) entry which is preliminary data.</text>
</comment>
<evidence type="ECO:0000313" key="11">
    <source>
        <dbReference type="EMBL" id="NLR65296.1"/>
    </source>
</evidence>
<reference evidence="11 12" key="1">
    <citation type="submission" date="2020-04" db="EMBL/GenBank/DDBJ databases">
        <authorList>
            <person name="Yin C."/>
        </authorList>
    </citation>
    <scope>NUCLEOTIDE SEQUENCE [LARGE SCALE GENOMIC DNA]</scope>
    <source>
        <strain evidence="11 12">Ae27</strain>
    </source>
</reference>
<comment type="pathway">
    <text evidence="1 9">Nucleotide-sugar biosynthesis; GDP-L-fucose biosynthesis via de novo pathway; GDP-L-fucose from GDP-alpha-D-mannose: step 2/2.</text>
</comment>
<dbReference type="CDD" id="cd05239">
    <property type="entry name" value="GDP_FS_SDR_e"/>
    <property type="match status" value="1"/>
</dbReference>
<dbReference type="Gene3D" id="3.40.50.720">
    <property type="entry name" value="NAD(P)-binding Rossmann-like Domain"/>
    <property type="match status" value="1"/>
</dbReference>
<accession>A0A847RQK5</accession>
<gene>
    <name evidence="9" type="primary">fcl</name>
    <name evidence="11" type="ORF">HGH92_13335</name>
</gene>
<keyword evidence="6 9" id="KW-0413">Isomerase</keyword>
<evidence type="ECO:0000313" key="12">
    <source>
        <dbReference type="Proteomes" id="UP000570474"/>
    </source>
</evidence>
<dbReference type="PANTHER" id="PTHR43238">
    <property type="entry name" value="GDP-L-FUCOSE SYNTHASE"/>
    <property type="match status" value="1"/>
</dbReference>
<feature type="binding site" evidence="9">
    <location>
        <begin position="164"/>
        <end position="167"/>
    </location>
    <ligand>
        <name>NADP(+)</name>
        <dbReference type="ChEBI" id="CHEBI:58349"/>
    </ligand>
</feature>
<feature type="binding site" evidence="9">
    <location>
        <begin position="106"/>
        <end position="109"/>
    </location>
    <ligand>
        <name>NADP(+)</name>
        <dbReference type="ChEBI" id="CHEBI:58349"/>
    </ligand>
</feature>
<evidence type="ECO:0000259" key="10">
    <source>
        <dbReference type="Pfam" id="PF01370"/>
    </source>
</evidence>
<dbReference type="GO" id="GO:0070401">
    <property type="term" value="F:NADP+ binding"/>
    <property type="evidence" value="ECO:0007669"/>
    <property type="project" value="UniProtKB-UniRule"/>
</dbReference>
<keyword evidence="4 9" id="KW-0521">NADP</keyword>
<comment type="function">
    <text evidence="9">Catalyzes the two-step NADP-dependent conversion of GDP-4-dehydro-6-deoxy-D-mannose to GDP-fucose, involving an epimerase and a reductase reaction.</text>
</comment>
<dbReference type="SUPFAM" id="SSF51735">
    <property type="entry name" value="NAD(P)-binding Rossmann-fold domains"/>
    <property type="match status" value="1"/>
</dbReference>
<feature type="binding site" evidence="9">
    <location>
        <position position="180"/>
    </location>
    <ligand>
        <name>NADP(+)</name>
        <dbReference type="ChEBI" id="CHEBI:58349"/>
    </ligand>
</feature>
<keyword evidence="7 9" id="KW-0511">Multifunctional enzyme</keyword>
<evidence type="ECO:0000256" key="8">
    <source>
        <dbReference type="ARBA" id="ARBA00051935"/>
    </source>
</evidence>